<dbReference type="Gene3D" id="2.60.120.1060">
    <property type="entry name" value="NPCBM/NEW2 domain"/>
    <property type="match status" value="1"/>
</dbReference>
<protein>
    <submittedName>
        <fullName evidence="8">Sigma-70 family RNA polymerase sigma factor</fullName>
    </submittedName>
</protein>
<dbReference type="Pfam" id="PF04542">
    <property type="entry name" value="Sigma70_r2"/>
    <property type="match status" value="1"/>
</dbReference>
<keyword evidence="2" id="KW-0805">Transcription regulation</keyword>
<dbReference type="InterPro" id="IPR036388">
    <property type="entry name" value="WH-like_DNA-bd_sf"/>
</dbReference>
<dbReference type="NCBIfam" id="TIGR02937">
    <property type="entry name" value="sigma70-ECF"/>
    <property type="match status" value="1"/>
</dbReference>
<accession>A0A8T4ITS9</accession>
<evidence type="ECO:0000256" key="4">
    <source>
        <dbReference type="ARBA" id="ARBA00023125"/>
    </source>
</evidence>
<dbReference type="Gene3D" id="1.10.10.10">
    <property type="entry name" value="Winged helix-like DNA-binding domain superfamily/Winged helix DNA-binding domain"/>
    <property type="match status" value="1"/>
</dbReference>
<dbReference type="Proteomes" id="UP000675554">
    <property type="component" value="Unassembled WGS sequence"/>
</dbReference>
<feature type="compositionally biased region" description="Basic residues" evidence="6">
    <location>
        <begin position="81"/>
        <end position="94"/>
    </location>
</feature>
<feature type="compositionally biased region" description="Basic and acidic residues" evidence="6">
    <location>
        <begin position="109"/>
        <end position="119"/>
    </location>
</feature>
<evidence type="ECO:0000256" key="3">
    <source>
        <dbReference type="ARBA" id="ARBA00023082"/>
    </source>
</evidence>
<feature type="compositionally biased region" description="Pro residues" evidence="6">
    <location>
        <begin position="543"/>
        <end position="567"/>
    </location>
</feature>
<dbReference type="EMBL" id="JAGSMN010000514">
    <property type="protein sequence ID" value="MBR7675696.1"/>
    <property type="molecule type" value="Genomic_DNA"/>
</dbReference>
<gene>
    <name evidence="8" type="ORF">KDA82_22275</name>
</gene>
<dbReference type="GO" id="GO:0006352">
    <property type="term" value="P:DNA-templated transcription initiation"/>
    <property type="evidence" value="ECO:0007669"/>
    <property type="project" value="InterPro"/>
</dbReference>
<feature type="compositionally biased region" description="Low complexity" evidence="6">
    <location>
        <begin position="95"/>
        <end position="108"/>
    </location>
</feature>
<dbReference type="InterPro" id="IPR013325">
    <property type="entry name" value="RNA_pol_sigma_r2"/>
</dbReference>
<dbReference type="PANTHER" id="PTHR43133:SF8">
    <property type="entry name" value="RNA POLYMERASE SIGMA FACTOR HI_1459-RELATED"/>
    <property type="match status" value="1"/>
</dbReference>
<dbReference type="InterPro" id="IPR014284">
    <property type="entry name" value="RNA_pol_sigma-70_dom"/>
</dbReference>
<proteinExistence type="inferred from homology"/>
<dbReference type="GO" id="GO:0016987">
    <property type="term" value="F:sigma factor activity"/>
    <property type="evidence" value="ECO:0007669"/>
    <property type="project" value="UniProtKB-KW"/>
</dbReference>
<evidence type="ECO:0000313" key="8">
    <source>
        <dbReference type="EMBL" id="MBR7675696.1"/>
    </source>
</evidence>
<keyword evidence="9" id="KW-1185">Reference proteome</keyword>
<dbReference type="Pfam" id="PF08305">
    <property type="entry name" value="NPCBM"/>
    <property type="match status" value="1"/>
</dbReference>
<evidence type="ECO:0000256" key="6">
    <source>
        <dbReference type="SAM" id="MobiDB-lite"/>
    </source>
</evidence>
<dbReference type="InterPro" id="IPR008979">
    <property type="entry name" value="Galactose-bd-like_sf"/>
</dbReference>
<sequence length="712" mass="72918">MGAKGREEPGNSGEQAGTDGSVSPHVPEQGGPLGPGSTPEGGHAADARHGSGSGTGSGAVSGTGTGTGTGDVDSSVGNVPKQRKRRGGQGKHRAAGPAASAASGAATEPTERGAERPVDARPVGGGPSDAELIARMRESDTGAYDELYRRHAEAVRRYARTCCRDADTADDLTNEVFARTLQAVRGGKGPETSVRAYLLTSVRHVAAAWTRTRKREQLVEDFAVFAQSASAAAAASDADTLDLGADVRAMQEAEQTLVVRAFKSLSEKDQMVLWHTTVEDAKPQDVAPLLGLSDNATAVAAHRARENLKKAYLQAHVSRTLTSPSESGDCARYADRLGAYARGGLRMRAELGLRKHLEHCERCRAAAAEVTHLNEHIRVLVPVALIGWFATAGGAKAFGALLSGTGAAAAAGAGGAAAAAGGAGAGGSGGGAGGSGGAASEGLGTPAKIGIGAGLAAVAGVALALGLSGNEQPPPKPEAKASAPAAAPSEPPEEPDDPKPAPDKPGPEPDKPDPKPTPDEPEPQEPKPAPDKPEPEPDKPDPKPTPTPTPTPEPPKPSPKPPSPAPPADYQLNSLKWDILNPGENDEPTVRTGVSSWMWQRWGMRIGGTSYGHGVTVHAPSSVTIDLNRPCTAYDAVAGVDDMMAGLGAVRFSVYGDGARLWRSGVVRGGEKAVPVHVPLSGVKTMRLVVSPHSGFDAVTLADWAQSRISCR</sequence>
<keyword evidence="5" id="KW-0804">Transcription</keyword>
<feature type="region of interest" description="Disordered" evidence="6">
    <location>
        <begin position="418"/>
        <end position="439"/>
    </location>
</feature>
<feature type="compositionally biased region" description="Gly residues" evidence="6">
    <location>
        <begin position="51"/>
        <end position="69"/>
    </location>
</feature>
<dbReference type="Gene3D" id="1.10.1740.10">
    <property type="match status" value="1"/>
</dbReference>
<dbReference type="AlphaFoldDB" id="A0A8T4ITS9"/>
<feature type="region of interest" description="Disordered" evidence="6">
    <location>
        <begin position="469"/>
        <end position="571"/>
    </location>
</feature>
<keyword evidence="3" id="KW-0731">Sigma factor</keyword>
<comment type="caution">
    <text evidence="8">The sequence shown here is derived from an EMBL/GenBank/DDBJ whole genome shotgun (WGS) entry which is preliminary data.</text>
</comment>
<reference evidence="8" key="1">
    <citation type="submission" date="2021-04" db="EMBL/GenBank/DDBJ databases">
        <title>Sequencing of actinobacteria type strains.</title>
        <authorList>
            <person name="Nguyen G.-S."/>
            <person name="Wentzel A."/>
        </authorList>
    </citation>
    <scope>NUCLEOTIDE SEQUENCE</scope>
    <source>
        <strain evidence="8">DSM 42095</strain>
    </source>
</reference>
<feature type="compositionally biased region" description="Polar residues" evidence="6">
    <location>
        <begin position="12"/>
        <end position="21"/>
    </location>
</feature>
<dbReference type="PANTHER" id="PTHR43133">
    <property type="entry name" value="RNA POLYMERASE ECF-TYPE SIGMA FACTO"/>
    <property type="match status" value="1"/>
</dbReference>
<name>A0A8T4ITS9_9ACTN</name>
<evidence type="ECO:0000256" key="5">
    <source>
        <dbReference type="ARBA" id="ARBA00023163"/>
    </source>
</evidence>
<dbReference type="SMART" id="SM00776">
    <property type="entry name" value="NPCBM"/>
    <property type="match status" value="1"/>
</dbReference>
<evidence type="ECO:0000259" key="7">
    <source>
        <dbReference type="SMART" id="SM00776"/>
    </source>
</evidence>
<dbReference type="SUPFAM" id="SSF88659">
    <property type="entry name" value="Sigma3 and sigma4 domains of RNA polymerase sigma factors"/>
    <property type="match status" value="1"/>
</dbReference>
<organism evidence="8 9">
    <name type="scientific">Streptomyces daliensis</name>
    <dbReference type="NCBI Taxonomy" id="299421"/>
    <lineage>
        <taxon>Bacteria</taxon>
        <taxon>Bacillati</taxon>
        <taxon>Actinomycetota</taxon>
        <taxon>Actinomycetes</taxon>
        <taxon>Kitasatosporales</taxon>
        <taxon>Streptomycetaceae</taxon>
        <taxon>Streptomyces</taxon>
    </lineage>
</organism>
<dbReference type="InterPro" id="IPR013222">
    <property type="entry name" value="Glyco_hyd_98_carb-bd"/>
</dbReference>
<keyword evidence="4" id="KW-0238">DNA-binding</keyword>
<dbReference type="InterPro" id="IPR013324">
    <property type="entry name" value="RNA_pol_sigma_r3/r4-like"/>
</dbReference>
<feature type="compositionally biased region" description="Basic and acidic residues" evidence="6">
    <location>
        <begin position="497"/>
        <end position="542"/>
    </location>
</feature>
<evidence type="ECO:0000256" key="2">
    <source>
        <dbReference type="ARBA" id="ARBA00023015"/>
    </source>
</evidence>
<dbReference type="InterPro" id="IPR039425">
    <property type="entry name" value="RNA_pol_sigma-70-like"/>
</dbReference>
<evidence type="ECO:0000256" key="1">
    <source>
        <dbReference type="ARBA" id="ARBA00010641"/>
    </source>
</evidence>
<dbReference type="InterPro" id="IPR007627">
    <property type="entry name" value="RNA_pol_sigma70_r2"/>
</dbReference>
<dbReference type="InterPro" id="IPR038637">
    <property type="entry name" value="NPCBM_sf"/>
</dbReference>
<dbReference type="SUPFAM" id="SSF49785">
    <property type="entry name" value="Galactose-binding domain-like"/>
    <property type="match status" value="1"/>
</dbReference>
<dbReference type="PRINTS" id="PR01217">
    <property type="entry name" value="PRICHEXTENSN"/>
</dbReference>
<feature type="compositionally biased region" description="Gly residues" evidence="6">
    <location>
        <begin position="421"/>
        <end position="439"/>
    </location>
</feature>
<dbReference type="SUPFAM" id="SSF88946">
    <property type="entry name" value="Sigma2 domain of RNA polymerase sigma factors"/>
    <property type="match status" value="1"/>
</dbReference>
<dbReference type="GO" id="GO:0003677">
    <property type="term" value="F:DNA binding"/>
    <property type="evidence" value="ECO:0007669"/>
    <property type="project" value="UniProtKB-KW"/>
</dbReference>
<feature type="region of interest" description="Disordered" evidence="6">
    <location>
        <begin position="1"/>
        <end position="130"/>
    </location>
</feature>
<feature type="domain" description="Glycosyl hydrolase family 98 putative carbohydrate-binding module" evidence="7">
    <location>
        <begin position="566"/>
        <end position="711"/>
    </location>
</feature>
<evidence type="ECO:0000313" key="9">
    <source>
        <dbReference type="Proteomes" id="UP000675554"/>
    </source>
</evidence>
<comment type="similarity">
    <text evidence="1">Belongs to the sigma-70 factor family. ECF subfamily.</text>
</comment>